<evidence type="ECO:0000313" key="2">
    <source>
        <dbReference type="EMBL" id="STY87899.1"/>
    </source>
</evidence>
<sequence>MTTYELFDPLKKIGIKWCLNKNLGSDFGSASFYFDGVWYPKEPLDNYNLHTIFSNLKNSITEPYYSGGTTGQEFGEKEFDIELLNNLELPNLISIETTELTGIASDDYSYGCLVIYIGFSGKTERIFYSFDLGSTYKELRLARGSFESLIHQLPVLK</sequence>
<evidence type="ECO:0000313" key="4">
    <source>
        <dbReference type="Proteomes" id="UP000255102"/>
    </source>
</evidence>
<reference evidence="2 4" key="2">
    <citation type="submission" date="2018-06" db="EMBL/GenBank/DDBJ databases">
        <authorList>
            <consortium name="Pathogen Informatics"/>
            <person name="Doyle S."/>
        </authorList>
    </citation>
    <scope>NUCLEOTIDE SEQUENCE [LARGE SCALE GENOMIC DNA]</scope>
    <source>
        <strain evidence="2 4">NCTC11227</strain>
    </source>
</reference>
<name>A0A378PSJ2_9GAMM</name>
<dbReference type="RefSeq" id="WP_046701465.1">
    <property type="nucleotide sequence ID" value="NZ_CP011158.1"/>
</dbReference>
<evidence type="ECO:0000313" key="3">
    <source>
        <dbReference type="Proteomes" id="UP000076765"/>
    </source>
</evidence>
<accession>A0A378PSJ2</accession>
<dbReference type="EMBL" id="CP011158">
    <property type="protein sequence ID" value="ANB92125.1"/>
    <property type="molecule type" value="Genomic_DNA"/>
</dbReference>
<protein>
    <submittedName>
        <fullName evidence="2">Uncharacterized protein</fullName>
    </submittedName>
</protein>
<dbReference type="Proteomes" id="UP000255102">
    <property type="component" value="Unassembled WGS sequence"/>
</dbReference>
<dbReference type="Proteomes" id="UP000076765">
    <property type="component" value="Chromosome"/>
</dbReference>
<keyword evidence="3" id="KW-1185">Reference proteome</keyword>
<dbReference type="AlphaFoldDB" id="A0A378PSJ2"/>
<dbReference type="KEGG" id="moi:MOVS_09235"/>
<dbReference type="EMBL" id="UGPW01000001">
    <property type="protein sequence ID" value="STY87899.1"/>
    <property type="molecule type" value="Genomic_DNA"/>
</dbReference>
<evidence type="ECO:0000313" key="1">
    <source>
        <dbReference type="EMBL" id="ANB92125.1"/>
    </source>
</evidence>
<organism evidence="2 4">
    <name type="scientific">Moraxella ovis</name>
    <dbReference type="NCBI Taxonomy" id="29433"/>
    <lineage>
        <taxon>Bacteria</taxon>
        <taxon>Pseudomonadati</taxon>
        <taxon>Pseudomonadota</taxon>
        <taxon>Gammaproteobacteria</taxon>
        <taxon>Moraxellales</taxon>
        <taxon>Moraxellaceae</taxon>
        <taxon>Moraxella</taxon>
    </lineage>
</organism>
<proteinExistence type="predicted"/>
<reference evidence="1 3" key="1">
    <citation type="submission" date="2015-04" db="EMBL/GenBank/DDBJ databases">
        <authorList>
            <person name="Calcutt M.J."/>
            <person name="Foecking M.F."/>
        </authorList>
    </citation>
    <scope>NUCLEOTIDE SEQUENCE [LARGE SCALE GENOMIC DNA]</scope>
    <source>
        <strain evidence="1 3">199/55</strain>
    </source>
</reference>
<gene>
    <name evidence="1" type="ORF">MOVS_09235</name>
    <name evidence="2" type="ORF">NCTC11227_01926</name>
</gene>